<keyword evidence="3" id="KW-1003">Cell membrane</keyword>
<evidence type="ECO:0000256" key="2">
    <source>
        <dbReference type="ARBA" id="ARBA00009298"/>
    </source>
</evidence>
<comment type="similarity">
    <text evidence="2">Belongs to the MgtC/SapB family.</text>
</comment>
<name>A0AAV4LI31_9BACL</name>
<evidence type="ECO:0000256" key="7">
    <source>
        <dbReference type="SAM" id="Phobius"/>
    </source>
</evidence>
<reference evidence="9" key="1">
    <citation type="journal article" date="2023" name="Int. J. Syst. Evol. Microbiol.">
        <title>Collibacillus ludicampi gen. nov., sp. nov., a new soil bacterium of the family Alicyclobacillaceae.</title>
        <authorList>
            <person name="Jojima T."/>
            <person name="Ioku Y."/>
            <person name="Fukuta Y."/>
            <person name="Shirasaka N."/>
            <person name="Matsumura Y."/>
            <person name="Mori M."/>
        </authorList>
    </citation>
    <scope>NUCLEOTIDE SEQUENCE</scope>
    <source>
        <strain evidence="9">TP075</strain>
    </source>
</reference>
<evidence type="ECO:0000256" key="6">
    <source>
        <dbReference type="ARBA" id="ARBA00023136"/>
    </source>
</evidence>
<evidence type="ECO:0000313" key="10">
    <source>
        <dbReference type="Proteomes" id="UP001057291"/>
    </source>
</evidence>
<dbReference type="InterPro" id="IPR049177">
    <property type="entry name" value="MgtC_SapB_SrpB_YhiD_N"/>
</dbReference>
<keyword evidence="5 7" id="KW-1133">Transmembrane helix</keyword>
<feature type="transmembrane region" description="Helical" evidence="7">
    <location>
        <begin position="59"/>
        <end position="81"/>
    </location>
</feature>
<evidence type="ECO:0000256" key="4">
    <source>
        <dbReference type="ARBA" id="ARBA00022692"/>
    </source>
</evidence>
<protein>
    <recommendedName>
        <fullName evidence="8">MgtC/SapB/SrpB/YhiD N-terminal domain-containing protein</fullName>
    </recommendedName>
</protein>
<feature type="transmembrane region" description="Helical" evidence="7">
    <location>
        <begin position="141"/>
        <end position="162"/>
    </location>
</feature>
<evidence type="ECO:0000256" key="1">
    <source>
        <dbReference type="ARBA" id="ARBA00004651"/>
    </source>
</evidence>
<dbReference type="PRINTS" id="PR01837">
    <property type="entry name" value="MGTCSAPBPROT"/>
</dbReference>
<evidence type="ECO:0000256" key="5">
    <source>
        <dbReference type="ARBA" id="ARBA00022989"/>
    </source>
</evidence>
<keyword evidence="4 7" id="KW-0812">Transmembrane</keyword>
<organism evidence="9 10">
    <name type="scientific">Collibacillus ludicampi</name>
    <dbReference type="NCBI Taxonomy" id="2771369"/>
    <lineage>
        <taxon>Bacteria</taxon>
        <taxon>Bacillati</taxon>
        <taxon>Bacillota</taxon>
        <taxon>Bacilli</taxon>
        <taxon>Bacillales</taxon>
        <taxon>Alicyclobacillaceae</taxon>
        <taxon>Collibacillus</taxon>
    </lineage>
</organism>
<feature type="domain" description="MgtC/SapB/SrpB/YhiD N-terminal" evidence="8">
    <location>
        <begin position="34"/>
        <end position="161"/>
    </location>
</feature>
<proteinExistence type="inferred from homology"/>
<accession>A0AAV4LI31</accession>
<dbReference type="Proteomes" id="UP001057291">
    <property type="component" value="Unassembled WGS sequence"/>
</dbReference>
<evidence type="ECO:0000259" key="8">
    <source>
        <dbReference type="Pfam" id="PF02308"/>
    </source>
</evidence>
<dbReference type="PANTHER" id="PTHR33778:SF1">
    <property type="entry name" value="MAGNESIUM TRANSPORTER YHID-RELATED"/>
    <property type="match status" value="1"/>
</dbReference>
<keyword evidence="6 7" id="KW-0472">Membrane</keyword>
<sequence length="187" mass="20682">MNTFRTYWSEKQMDSLHFSYNGYMITHTEIYIRLLVSGLLGLFIGLDRSFKNKPAGLKTYTYVSVACALITIVSIYSAEWYSKPNSGTQMDPMRLAAQIVSGLGFLGAGVILKDGLKVKGLTSAAMIFFAGGVGIGIGAGFYGVVIFAVVITFALARVGLYLEKRTLVRTRRNQRKNINEENEKLPM</sequence>
<dbReference type="PANTHER" id="PTHR33778">
    <property type="entry name" value="PROTEIN MGTC"/>
    <property type="match status" value="1"/>
</dbReference>
<keyword evidence="10" id="KW-1185">Reference proteome</keyword>
<comment type="subcellular location">
    <subcellularLocation>
        <location evidence="1">Cell membrane</location>
        <topology evidence="1">Multi-pass membrane protein</topology>
    </subcellularLocation>
</comment>
<gene>
    <name evidence="9" type="ORF">DNHGIG_30440</name>
</gene>
<comment type="caution">
    <text evidence="9">The sequence shown here is derived from an EMBL/GenBank/DDBJ whole genome shotgun (WGS) entry which is preliminary data.</text>
</comment>
<evidence type="ECO:0000256" key="3">
    <source>
        <dbReference type="ARBA" id="ARBA00022475"/>
    </source>
</evidence>
<dbReference type="GO" id="GO:0005886">
    <property type="term" value="C:plasma membrane"/>
    <property type="evidence" value="ECO:0007669"/>
    <property type="project" value="UniProtKB-SubCell"/>
</dbReference>
<feature type="transmembrane region" description="Helical" evidence="7">
    <location>
        <begin position="93"/>
        <end position="111"/>
    </location>
</feature>
<dbReference type="Pfam" id="PF02308">
    <property type="entry name" value="MgtC"/>
    <property type="match status" value="1"/>
</dbReference>
<dbReference type="EMBL" id="BOQE01000001">
    <property type="protein sequence ID" value="GIM47495.1"/>
    <property type="molecule type" value="Genomic_DNA"/>
</dbReference>
<dbReference type="InterPro" id="IPR003416">
    <property type="entry name" value="MgtC/SapB/SrpB/YhiD_fam"/>
</dbReference>
<feature type="transmembrane region" description="Helical" evidence="7">
    <location>
        <begin position="30"/>
        <end position="47"/>
    </location>
</feature>
<dbReference type="AlphaFoldDB" id="A0AAV4LI31"/>
<evidence type="ECO:0000313" key="9">
    <source>
        <dbReference type="EMBL" id="GIM47495.1"/>
    </source>
</evidence>